<reference evidence="5 6" key="1">
    <citation type="submission" date="2017-06" db="EMBL/GenBank/DDBJ databases">
        <authorList>
            <person name="Kim H.J."/>
            <person name="Triplett B.A."/>
        </authorList>
    </citation>
    <scope>NUCLEOTIDE SEQUENCE [LARGE SCALE GENOMIC DNA]</scope>
    <source>
        <strain evidence="5 6">DSM 43151</strain>
    </source>
</reference>
<dbReference type="Proteomes" id="UP000198415">
    <property type="component" value="Unassembled WGS sequence"/>
</dbReference>
<keyword evidence="2" id="KW-0808">Transferase</keyword>
<dbReference type="SUPFAM" id="SSF53756">
    <property type="entry name" value="UDP-Glycosyltransferase/glycogen phosphorylase"/>
    <property type="match status" value="1"/>
</dbReference>
<dbReference type="PANTHER" id="PTHR45947:SF3">
    <property type="entry name" value="SULFOQUINOVOSYL TRANSFERASE SQD2"/>
    <property type="match status" value="1"/>
</dbReference>
<evidence type="ECO:0000256" key="1">
    <source>
        <dbReference type="ARBA" id="ARBA00022676"/>
    </source>
</evidence>
<name>A0A238W3V8_9ACTN</name>
<dbReference type="OrthoDB" id="9765330at2"/>
<dbReference type="InterPro" id="IPR050194">
    <property type="entry name" value="Glycosyltransferase_grp1"/>
</dbReference>
<dbReference type="GO" id="GO:1901137">
    <property type="term" value="P:carbohydrate derivative biosynthetic process"/>
    <property type="evidence" value="ECO:0007669"/>
    <property type="project" value="UniProtKB-ARBA"/>
</dbReference>
<sequence>MNTVPPETNVVYLALGARRVRAAAAHTARLAADGHRVTLARTDDPAWDSVAVAPAVDVLPVRSAEEARRLARAAAVTYAGDAEALAAVYGLDTRLEPAAEPGRRTGPADLAVVTPWYPSPDDPFAGAFVRGSTSAVRDRFERISVLHTQSWYYPPGRLRGQLLGVAAERQAVRCGNAVVSDEPEGEITRVAVPTPAGGDYLAYGDEQTVALRAALPTGRIEAPVVHAHTGIMAGVVAARLARPDARLVVTEHSTFLAKVFAQPGARRRYAEMLDRADALLCVSGSLRDQLADFFPGHTDKLHVVPNAIDFDAFAQRPEPPKAPDRWLYLGRLMEHKGVLTLVDAFTALAAEEPELTLTLVGSGPLAGTIDERAAAAGLTGRITVRPPVGPEEVTALLHEHDVLAHASRRETFGMTIVEALATGTPVLVALSEGPAETLAGLHESAGAVFEPTTDPAAIVAAYRQLKDRLARLDLPGARAALDARYGRVAVADQLLAAYSGGHEPGAPMAAPARRRIAGSPLPEATVRTARRVVRKLF</sequence>
<evidence type="ECO:0000313" key="5">
    <source>
        <dbReference type="EMBL" id="SNR40853.1"/>
    </source>
</evidence>
<dbReference type="InterPro" id="IPR001296">
    <property type="entry name" value="Glyco_trans_1"/>
</dbReference>
<dbReference type="PANTHER" id="PTHR45947">
    <property type="entry name" value="SULFOQUINOVOSYL TRANSFERASE SQD2"/>
    <property type="match status" value="1"/>
</dbReference>
<dbReference type="GO" id="GO:0016757">
    <property type="term" value="F:glycosyltransferase activity"/>
    <property type="evidence" value="ECO:0007669"/>
    <property type="project" value="UniProtKB-KW"/>
</dbReference>
<organism evidence="5 6">
    <name type="scientific">Actinoplanes regularis</name>
    <dbReference type="NCBI Taxonomy" id="52697"/>
    <lineage>
        <taxon>Bacteria</taxon>
        <taxon>Bacillati</taxon>
        <taxon>Actinomycetota</taxon>
        <taxon>Actinomycetes</taxon>
        <taxon>Micromonosporales</taxon>
        <taxon>Micromonosporaceae</taxon>
        <taxon>Actinoplanes</taxon>
    </lineage>
</organism>
<accession>A0A238W3V8</accession>
<gene>
    <name evidence="5" type="ORF">SAMN06264365_102116</name>
</gene>
<dbReference type="RefSeq" id="WP_143232216.1">
    <property type="nucleotide sequence ID" value="NZ_BOMU01000031.1"/>
</dbReference>
<protein>
    <submittedName>
        <fullName evidence="5">Glycogen(Starch) synthase</fullName>
    </submittedName>
</protein>
<evidence type="ECO:0000259" key="4">
    <source>
        <dbReference type="Pfam" id="PF13439"/>
    </source>
</evidence>
<keyword evidence="1" id="KW-0328">Glycosyltransferase</keyword>
<dbReference type="Pfam" id="PF00534">
    <property type="entry name" value="Glycos_transf_1"/>
    <property type="match status" value="1"/>
</dbReference>
<evidence type="ECO:0000259" key="3">
    <source>
        <dbReference type="Pfam" id="PF00534"/>
    </source>
</evidence>
<feature type="domain" description="Glycosyl transferase family 1" evidence="3">
    <location>
        <begin position="314"/>
        <end position="465"/>
    </location>
</feature>
<dbReference type="AlphaFoldDB" id="A0A238W3V8"/>
<dbReference type="Gene3D" id="3.40.50.2000">
    <property type="entry name" value="Glycogen Phosphorylase B"/>
    <property type="match status" value="2"/>
</dbReference>
<dbReference type="CDD" id="cd03801">
    <property type="entry name" value="GT4_PimA-like"/>
    <property type="match status" value="1"/>
</dbReference>
<keyword evidence="6" id="KW-1185">Reference proteome</keyword>
<feature type="domain" description="Glycosyltransferase subfamily 4-like N-terminal" evidence="4">
    <location>
        <begin position="187"/>
        <end position="311"/>
    </location>
</feature>
<dbReference type="Pfam" id="PF13439">
    <property type="entry name" value="Glyco_transf_4"/>
    <property type="match status" value="1"/>
</dbReference>
<evidence type="ECO:0000256" key="2">
    <source>
        <dbReference type="ARBA" id="ARBA00022679"/>
    </source>
</evidence>
<dbReference type="InterPro" id="IPR028098">
    <property type="entry name" value="Glyco_trans_4-like_N"/>
</dbReference>
<proteinExistence type="predicted"/>
<dbReference type="EMBL" id="FZNR01000002">
    <property type="protein sequence ID" value="SNR40853.1"/>
    <property type="molecule type" value="Genomic_DNA"/>
</dbReference>
<evidence type="ECO:0000313" key="6">
    <source>
        <dbReference type="Proteomes" id="UP000198415"/>
    </source>
</evidence>